<feature type="region of interest" description="Disordered" evidence="1">
    <location>
        <begin position="1"/>
        <end position="34"/>
    </location>
</feature>
<accession>A0A5B7DC66</accession>
<dbReference type="Proteomes" id="UP000324222">
    <property type="component" value="Unassembled WGS sequence"/>
</dbReference>
<organism evidence="2 3">
    <name type="scientific">Portunus trituberculatus</name>
    <name type="common">Swimming crab</name>
    <name type="synonym">Neptunus trituberculatus</name>
    <dbReference type="NCBI Taxonomy" id="210409"/>
    <lineage>
        <taxon>Eukaryota</taxon>
        <taxon>Metazoa</taxon>
        <taxon>Ecdysozoa</taxon>
        <taxon>Arthropoda</taxon>
        <taxon>Crustacea</taxon>
        <taxon>Multicrustacea</taxon>
        <taxon>Malacostraca</taxon>
        <taxon>Eumalacostraca</taxon>
        <taxon>Eucarida</taxon>
        <taxon>Decapoda</taxon>
        <taxon>Pleocyemata</taxon>
        <taxon>Brachyura</taxon>
        <taxon>Eubrachyura</taxon>
        <taxon>Portunoidea</taxon>
        <taxon>Portunidae</taxon>
        <taxon>Portuninae</taxon>
        <taxon>Portunus</taxon>
    </lineage>
</organism>
<dbReference type="AlphaFoldDB" id="A0A5B7DC66"/>
<evidence type="ECO:0000313" key="2">
    <source>
        <dbReference type="EMBL" id="MPC19012.1"/>
    </source>
</evidence>
<proteinExistence type="predicted"/>
<reference evidence="2 3" key="1">
    <citation type="submission" date="2019-05" db="EMBL/GenBank/DDBJ databases">
        <title>Another draft genome of Portunus trituberculatus and its Hox gene families provides insights of decapod evolution.</title>
        <authorList>
            <person name="Jeong J.-H."/>
            <person name="Song I."/>
            <person name="Kim S."/>
            <person name="Choi T."/>
            <person name="Kim D."/>
            <person name="Ryu S."/>
            <person name="Kim W."/>
        </authorList>
    </citation>
    <scope>NUCLEOTIDE SEQUENCE [LARGE SCALE GENOMIC DNA]</scope>
    <source>
        <tissue evidence="2">Muscle</tissue>
    </source>
</reference>
<keyword evidence="3" id="KW-1185">Reference proteome</keyword>
<evidence type="ECO:0000256" key="1">
    <source>
        <dbReference type="SAM" id="MobiDB-lite"/>
    </source>
</evidence>
<feature type="compositionally biased region" description="Polar residues" evidence="1">
    <location>
        <begin position="1"/>
        <end position="13"/>
    </location>
</feature>
<comment type="caution">
    <text evidence="2">The sequence shown here is derived from an EMBL/GenBank/DDBJ whole genome shotgun (WGS) entry which is preliminary data.</text>
</comment>
<feature type="compositionally biased region" description="Basic and acidic residues" evidence="1">
    <location>
        <begin position="14"/>
        <end position="23"/>
    </location>
</feature>
<sequence length="178" mass="20294">MTNWASGRLLSTPTREKTWKHGAGDSQTPLGGHDVTEGALRSVWARNISTKSEGGEVRFLISPQRPNEATFLVCIKQRHVIDKRMVNVETQRWRRRRLDCPAATRNSLDRPQRDDRRLWQRLVMTVAAGRPGLPRPRNTILEMLPRLEQPPAAKRTASLGFEHADLGLLFPISLRTIF</sequence>
<gene>
    <name evidence="2" type="ORF">E2C01_011917</name>
</gene>
<evidence type="ECO:0000313" key="3">
    <source>
        <dbReference type="Proteomes" id="UP000324222"/>
    </source>
</evidence>
<name>A0A5B7DC66_PORTR</name>
<dbReference type="EMBL" id="VSRR010000730">
    <property type="protein sequence ID" value="MPC19012.1"/>
    <property type="molecule type" value="Genomic_DNA"/>
</dbReference>
<protein>
    <submittedName>
        <fullName evidence="2">Uncharacterized protein</fullName>
    </submittedName>
</protein>